<feature type="coiled-coil region" evidence="1">
    <location>
        <begin position="108"/>
        <end position="268"/>
    </location>
</feature>
<feature type="region of interest" description="Disordered" evidence="2">
    <location>
        <begin position="276"/>
        <end position="295"/>
    </location>
</feature>
<evidence type="ECO:0000313" key="4">
    <source>
        <dbReference type="Proteomes" id="UP000612055"/>
    </source>
</evidence>
<proteinExistence type="predicted"/>
<dbReference type="Gene3D" id="1.20.5.170">
    <property type="match status" value="1"/>
</dbReference>
<feature type="compositionally biased region" description="Low complexity" evidence="2">
    <location>
        <begin position="279"/>
        <end position="289"/>
    </location>
</feature>
<feature type="compositionally biased region" description="Gly residues" evidence="2">
    <location>
        <begin position="537"/>
        <end position="566"/>
    </location>
</feature>
<feature type="compositionally biased region" description="Polar residues" evidence="2">
    <location>
        <begin position="18"/>
        <end position="27"/>
    </location>
</feature>
<comment type="caution">
    <text evidence="3">The sequence shown here is derived from an EMBL/GenBank/DDBJ whole genome shotgun (WGS) entry which is preliminary data.</text>
</comment>
<evidence type="ECO:0000256" key="1">
    <source>
        <dbReference type="SAM" id="Coils"/>
    </source>
</evidence>
<feature type="region of interest" description="Disordered" evidence="2">
    <location>
        <begin position="430"/>
        <end position="508"/>
    </location>
</feature>
<evidence type="ECO:0000313" key="3">
    <source>
        <dbReference type="EMBL" id="KAG2500812.1"/>
    </source>
</evidence>
<feature type="compositionally biased region" description="Gly residues" evidence="2">
    <location>
        <begin position="447"/>
        <end position="456"/>
    </location>
</feature>
<reference evidence="3" key="1">
    <citation type="journal article" date="2020" name="bioRxiv">
        <title>Comparative genomics of Chlamydomonas.</title>
        <authorList>
            <person name="Craig R.J."/>
            <person name="Hasan A.R."/>
            <person name="Ness R.W."/>
            <person name="Keightley P.D."/>
        </authorList>
    </citation>
    <scope>NUCLEOTIDE SEQUENCE</scope>
    <source>
        <strain evidence="3">CCAP 11/70</strain>
    </source>
</reference>
<evidence type="ECO:0000256" key="2">
    <source>
        <dbReference type="SAM" id="MobiDB-lite"/>
    </source>
</evidence>
<feature type="region of interest" description="Disordered" evidence="2">
    <location>
        <begin position="1"/>
        <end position="37"/>
    </location>
</feature>
<feature type="compositionally biased region" description="Polar residues" evidence="2">
    <location>
        <begin position="495"/>
        <end position="508"/>
    </location>
</feature>
<keyword evidence="1" id="KW-0175">Coiled coil</keyword>
<accession>A0A835YFK7</accession>
<dbReference type="EMBL" id="JAEHOE010000003">
    <property type="protein sequence ID" value="KAG2500812.1"/>
    <property type="molecule type" value="Genomic_DNA"/>
</dbReference>
<protein>
    <recommendedName>
        <fullName evidence="5">Enkurin domain-containing protein</fullName>
    </recommendedName>
</protein>
<feature type="compositionally biased region" description="Low complexity" evidence="2">
    <location>
        <begin position="580"/>
        <end position="598"/>
    </location>
</feature>
<dbReference type="AlphaFoldDB" id="A0A835YFK7"/>
<keyword evidence="4" id="KW-1185">Reference proteome</keyword>
<feature type="region of interest" description="Disordered" evidence="2">
    <location>
        <begin position="57"/>
        <end position="108"/>
    </location>
</feature>
<feature type="region of interest" description="Disordered" evidence="2">
    <location>
        <begin position="341"/>
        <end position="403"/>
    </location>
</feature>
<feature type="compositionally biased region" description="Low complexity" evidence="2">
    <location>
        <begin position="381"/>
        <end position="396"/>
    </location>
</feature>
<organism evidence="3 4">
    <name type="scientific">Edaphochlamys debaryana</name>
    <dbReference type="NCBI Taxonomy" id="47281"/>
    <lineage>
        <taxon>Eukaryota</taxon>
        <taxon>Viridiplantae</taxon>
        <taxon>Chlorophyta</taxon>
        <taxon>core chlorophytes</taxon>
        <taxon>Chlorophyceae</taxon>
        <taxon>CS clade</taxon>
        <taxon>Chlamydomonadales</taxon>
        <taxon>Chlamydomonadales incertae sedis</taxon>
        <taxon>Edaphochlamys</taxon>
    </lineage>
</organism>
<name>A0A835YFK7_9CHLO</name>
<feature type="region of interest" description="Disordered" evidence="2">
    <location>
        <begin position="535"/>
        <end position="620"/>
    </location>
</feature>
<gene>
    <name evidence="3" type="ORF">HYH03_001574</name>
</gene>
<evidence type="ECO:0008006" key="5">
    <source>
        <dbReference type="Google" id="ProtNLM"/>
    </source>
</evidence>
<feature type="compositionally biased region" description="Polar residues" evidence="2">
    <location>
        <begin position="568"/>
        <end position="579"/>
    </location>
</feature>
<dbReference type="OrthoDB" id="548159at2759"/>
<sequence>MAAAPPARSPREEERNGLNDTSASASYPFTPGLGTAVYGQAGGHAVRHVVDELRTSPLVSMGGASPGAGHLAETTPPRRSAGGGGGAGAGAGAGHVGSSGGAGDAKGDAKYQAQIRSLERQNAELQRRLTELQAALEAAQEGRRAVEAKQDALRDQAAEAAHVAKARETALEAARAANDALSGELRSTQEELAAAQDRLAASKDTAVQWQGQALDAGKELEAAKRKIDALGEEERRLSGEAMALRKEVQQLNDAIIKGRIEVSELREKLRQSLQDTARHASAAQAASSRADSETEGAAVQLTLLRQRMAELEVRNAQLVYELATARDEAARARQEAVAVRAARAAKPAGVASDSGSGSRYGARPPGGGGGNSNVFAPPPASQQSRPAAQSSAGSAQVNLRSDVPYSKLDDETFRSMVRAEAEALSRNAAAASAAAERPSSPPYPSYGNGGGGGGQGDVYDVNASSWVPAYDRRPPNAKPYEGTLSDIRAYDESNRTQTQQQPYGQNNVRESLVSLLPDPRGSYIARGTVATAQQYGPNGGANGGGGGPSDSRGAGGYGGGGGGGYGNTHEQSGGNYSNYQQQQQQQPTASQPSTTQPAHVGSPPPPYATHTADGSYAYRRPSNAVGAGAVSATGGGGAHGGTAPFGTEETTKDLLARSKAMEDQLMMLCAEKGNLEAEYARMPLGAGRNLRERNRKAVVEQRLELINKDISGLRMQLRKMGVK</sequence>
<dbReference type="Proteomes" id="UP000612055">
    <property type="component" value="Unassembled WGS sequence"/>
</dbReference>
<feature type="compositionally biased region" description="Gly residues" evidence="2">
    <location>
        <begin position="81"/>
        <end position="104"/>
    </location>
</feature>
<feature type="compositionally biased region" description="Low complexity" evidence="2">
    <location>
        <begin position="341"/>
        <end position="363"/>
    </location>
</feature>